<evidence type="ECO:0000313" key="1">
    <source>
        <dbReference type="EMBL" id="QNR65519.1"/>
    </source>
</evidence>
<dbReference type="AlphaFoldDB" id="A0A7H0Y361"/>
<organism evidence="1 2">
    <name type="scientific">Paenibacillus peoriae</name>
    <dbReference type="NCBI Taxonomy" id="59893"/>
    <lineage>
        <taxon>Bacteria</taxon>
        <taxon>Bacillati</taxon>
        <taxon>Bacillota</taxon>
        <taxon>Bacilli</taxon>
        <taxon>Bacillales</taxon>
        <taxon>Paenibacillaceae</taxon>
        <taxon>Paenibacillus</taxon>
    </lineage>
</organism>
<reference evidence="1 2" key="1">
    <citation type="submission" date="2020-09" db="EMBL/GenBank/DDBJ databases">
        <title>Characterization of Paenibacillus peoriae strain ZF390 with broad-spectrum antimicrobial activity as a potential biocontrol agent.</title>
        <authorList>
            <person name="Li L."/>
            <person name="Zhao Y."/>
            <person name="Li B."/>
            <person name="Xie X."/>
        </authorList>
    </citation>
    <scope>NUCLEOTIDE SEQUENCE [LARGE SCALE GENOMIC DNA]</scope>
    <source>
        <strain evidence="1 2">ZF390</strain>
    </source>
</reference>
<protein>
    <submittedName>
        <fullName evidence="1">Uncharacterized protein</fullName>
    </submittedName>
</protein>
<dbReference type="RefSeq" id="WP_190297408.1">
    <property type="nucleotide sequence ID" value="NZ_CP061172.1"/>
</dbReference>
<name>A0A7H0Y361_9BACL</name>
<accession>A0A7H0Y361</accession>
<sequence length="164" mass="18087">MFKFGTIGAFKQVRNNPRTKATIELRNGYVVIPDDATGLAPTAATPTQAKSTDVYVVYNIIDKPEIRNSADYKINIGEYVRAFKLADLVGLPVDLSYDTVKDDYAAINKNDVLVPCDDTDDTPSIKAKGKWKVSADPDYKVGIKVLEKTSFGEKGFYGIVIVRD</sequence>
<evidence type="ECO:0000313" key="2">
    <source>
        <dbReference type="Proteomes" id="UP000516384"/>
    </source>
</evidence>
<proteinExistence type="predicted"/>
<gene>
    <name evidence="1" type="ORF">IAQ67_16690</name>
</gene>
<dbReference type="EMBL" id="CP061172">
    <property type="protein sequence ID" value="QNR65519.1"/>
    <property type="molecule type" value="Genomic_DNA"/>
</dbReference>
<dbReference type="Proteomes" id="UP000516384">
    <property type="component" value="Chromosome"/>
</dbReference>